<evidence type="ECO:0000313" key="2">
    <source>
        <dbReference type="EMBL" id="PNJ01627.1"/>
    </source>
</evidence>
<keyword evidence="1" id="KW-0812">Transmembrane</keyword>
<dbReference type="AlphaFoldDB" id="A0A2J8QZC5"/>
<evidence type="ECO:0000256" key="1">
    <source>
        <dbReference type="SAM" id="Phobius"/>
    </source>
</evidence>
<dbReference type="EMBL" id="NDHI03004189">
    <property type="protein sequence ID" value="PNJ01627.1"/>
    <property type="molecule type" value="Genomic_DNA"/>
</dbReference>
<accession>A0A2J8QZC5</accession>
<proteinExistence type="predicted"/>
<keyword evidence="1" id="KW-1133">Transmembrane helix</keyword>
<protein>
    <submittedName>
        <fullName evidence="2">Uncharacterized protein</fullName>
    </submittedName>
</protein>
<gene>
    <name evidence="2" type="ORF">CR201_G0055712</name>
</gene>
<feature type="transmembrane region" description="Helical" evidence="1">
    <location>
        <begin position="73"/>
        <end position="94"/>
    </location>
</feature>
<name>A0A2J8QZC5_PONAB</name>
<organism evidence="2">
    <name type="scientific">Pongo abelii</name>
    <name type="common">Sumatran orangutan</name>
    <name type="synonym">Pongo pygmaeus abelii</name>
    <dbReference type="NCBI Taxonomy" id="9601"/>
    <lineage>
        <taxon>Eukaryota</taxon>
        <taxon>Metazoa</taxon>
        <taxon>Chordata</taxon>
        <taxon>Craniata</taxon>
        <taxon>Vertebrata</taxon>
        <taxon>Euteleostomi</taxon>
        <taxon>Mammalia</taxon>
        <taxon>Eutheria</taxon>
        <taxon>Euarchontoglires</taxon>
        <taxon>Primates</taxon>
        <taxon>Haplorrhini</taxon>
        <taxon>Catarrhini</taxon>
        <taxon>Hominidae</taxon>
        <taxon>Pongo</taxon>
    </lineage>
</organism>
<sequence length="98" mass="10861">MAQALCLKESEKTALSEKLMGTRHSLATISLDMERQKRDAQSRQEQDRVGLRLQGGLWSRSALSPPRYPASHLASSIPPGGLLFLSLLLLWVFYPGVP</sequence>
<reference evidence="2" key="1">
    <citation type="submission" date="2017-12" db="EMBL/GenBank/DDBJ databases">
        <title>High-resolution comparative analysis of great ape genomes.</title>
        <authorList>
            <person name="Pollen A."/>
            <person name="Hastie A."/>
            <person name="Hormozdiari F."/>
            <person name="Dougherty M."/>
            <person name="Liu R."/>
            <person name="Chaisson M."/>
            <person name="Hoppe E."/>
            <person name="Hill C."/>
            <person name="Pang A."/>
            <person name="Hillier L."/>
            <person name="Baker C."/>
            <person name="Armstrong J."/>
            <person name="Shendure J."/>
            <person name="Paten B."/>
            <person name="Wilson R."/>
            <person name="Chao H."/>
            <person name="Schneider V."/>
            <person name="Ventura M."/>
            <person name="Kronenberg Z."/>
            <person name="Murali S."/>
            <person name="Gordon D."/>
            <person name="Cantsilieris S."/>
            <person name="Munson K."/>
            <person name="Nelson B."/>
            <person name="Raja A."/>
            <person name="Underwood J."/>
            <person name="Diekhans M."/>
            <person name="Fiddes I."/>
            <person name="Haussler D."/>
            <person name="Eichler E."/>
        </authorList>
    </citation>
    <scope>NUCLEOTIDE SEQUENCE [LARGE SCALE GENOMIC DNA]</scope>
    <source>
        <strain evidence="2">Susie</strain>
    </source>
</reference>
<comment type="caution">
    <text evidence="2">The sequence shown here is derived from an EMBL/GenBank/DDBJ whole genome shotgun (WGS) entry which is preliminary data.</text>
</comment>
<keyword evidence="1" id="KW-0472">Membrane</keyword>